<dbReference type="InterPro" id="IPR036291">
    <property type="entry name" value="NAD(P)-bd_dom_sf"/>
</dbReference>
<feature type="domain" description="6-phosphogluconate dehydrogenase NADP-binding" evidence="2">
    <location>
        <begin position="4"/>
        <end position="144"/>
    </location>
</feature>
<comment type="caution">
    <text evidence="4">The sequence shown here is derived from an EMBL/GenBank/DDBJ whole genome shotgun (WGS) entry which is preliminary data.</text>
</comment>
<dbReference type="PANTHER" id="PTHR43580">
    <property type="entry name" value="OXIDOREDUCTASE GLYR1-RELATED"/>
    <property type="match status" value="1"/>
</dbReference>
<dbReference type="InterPro" id="IPR006115">
    <property type="entry name" value="6PGDH_NADP-bd"/>
</dbReference>
<dbReference type="GO" id="GO:0050661">
    <property type="term" value="F:NADP binding"/>
    <property type="evidence" value="ECO:0007669"/>
    <property type="project" value="InterPro"/>
</dbReference>
<keyword evidence="5" id="KW-1185">Reference proteome</keyword>
<name>A0AAW0D2D9_9AGAR</name>
<dbReference type="SUPFAM" id="SSF51735">
    <property type="entry name" value="NAD(P)-binding Rossmann-fold domains"/>
    <property type="match status" value="1"/>
</dbReference>
<accession>A0AAW0D2D9</accession>
<evidence type="ECO:0000313" key="4">
    <source>
        <dbReference type="EMBL" id="KAK7045718.1"/>
    </source>
</evidence>
<dbReference type="Gene3D" id="3.40.50.720">
    <property type="entry name" value="NAD(P)-binding Rossmann-like Domain"/>
    <property type="match status" value="1"/>
</dbReference>
<organism evidence="4 5">
    <name type="scientific">Paramarasmius palmivorus</name>
    <dbReference type="NCBI Taxonomy" id="297713"/>
    <lineage>
        <taxon>Eukaryota</taxon>
        <taxon>Fungi</taxon>
        <taxon>Dikarya</taxon>
        <taxon>Basidiomycota</taxon>
        <taxon>Agaricomycotina</taxon>
        <taxon>Agaricomycetes</taxon>
        <taxon>Agaricomycetidae</taxon>
        <taxon>Agaricales</taxon>
        <taxon>Marasmiineae</taxon>
        <taxon>Marasmiaceae</taxon>
        <taxon>Paramarasmius</taxon>
    </lineage>
</organism>
<evidence type="ECO:0000256" key="1">
    <source>
        <dbReference type="ARBA" id="ARBA00007598"/>
    </source>
</evidence>
<evidence type="ECO:0000313" key="5">
    <source>
        <dbReference type="Proteomes" id="UP001383192"/>
    </source>
</evidence>
<dbReference type="EMBL" id="JAYKXP010000024">
    <property type="protein sequence ID" value="KAK7045718.1"/>
    <property type="molecule type" value="Genomic_DNA"/>
</dbReference>
<sequence>MVTVAIIAAGAMGSGVARRLVQHGCTVLTNLDGRSEATRKRAEGILQDVTYKEIRMRADYLLSILPPSSAYSFAESFLQEREKEADRSRDSELVFVDCNAVNPVTAKRIGALFSGKPIRFVDAGIIGGPPSDGYDPTFYASADDDGALERFERLAQYGLKISTLRDGGGIGDASALKMSYAGMTKGTTALFTIMILAAHDASPQTAEALLNELSASQPEFLRRITRAIPPMLPKAYRWIGEMEEISEFVGGPAGDTYKGIAKVYERIENSLTGDKSDVENLRKFIEEAKRRIE</sequence>
<evidence type="ECO:0008006" key="6">
    <source>
        <dbReference type="Google" id="ProtNLM"/>
    </source>
</evidence>
<protein>
    <recommendedName>
        <fullName evidence="6">6-phosphogluconate dehydrogenase</fullName>
    </recommendedName>
</protein>
<dbReference type="Gene3D" id="1.10.1040.10">
    <property type="entry name" value="N-(1-d-carboxylethyl)-l-norvaline Dehydrogenase, domain 2"/>
    <property type="match status" value="1"/>
</dbReference>
<gene>
    <name evidence="4" type="ORF">VNI00_007551</name>
</gene>
<proteinExistence type="inferred from homology"/>
<dbReference type="InterPro" id="IPR015814">
    <property type="entry name" value="Pgluconate_DH_NAD-bd_C"/>
</dbReference>
<comment type="similarity">
    <text evidence="1">Belongs to the HIBADH-related family. NP60 subfamily.</text>
</comment>
<reference evidence="4 5" key="1">
    <citation type="submission" date="2024-01" db="EMBL/GenBank/DDBJ databases">
        <title>A draft genome for a cacao thread blight-causing isolate of Paramarasmius palmivorus.</title>
        <authorList>
            <person name="Baruah I.K."/>
            <person name="Bukari Y."/>
            <person name="Amoako-Attah I."/>
            <person name="Meinhardt L.W."/>
            <person name="Bailey B.A."/>
            <person name="Cohen S.P."/>
        </authorList>
    </citation>
    <scope>NUCLEOTIDE SEQUENCE [LARGE SCALE GENOMIC DNA]</scope>
    <source>
        <strain evidence="4 5">GH-12</strain>
    </source>
</reference>
<dbReference type="SUPFAM" id="SSF48179">
    <property type="entry name" value="6-phosphogluconate dehydrogenase C-terminal domain-like"/>
    <property type="match status" value="1"/>
</dbReference>
<evidence type="ECO:0000259" key="2">
    <source>
        <dbReference type="Pfam" id="PF03446"/>
    </source>
</evidence>
<dbReference type="InterPro" id="IPR008927">
    <property type="entry name" value="6-PGluconate_DH-like_C_sf"/>
</dbReference>
<dbReference type="PANTHER" id="PTHR43580:SF2">
    <property type="entry name" value="CYTOKINE-LIKE NUCLEAR FACTOR N-PAC"/>
    <property type="match status" value="1"/>
</dbReference>
<dbReference type="AlphaFoldDB" id="A0AAW0D2D9"/>
<dbReference type="Pfam" id="PF03446">
    <property type="entry name" value="NAD_binding_2"/>
    <property type="match status" value="1"/>
</dbReference>
<feature type="domain" description="Phosphogluconate dehydrogenase NAD-binding putative C-terminal" evidence="3">
    <location>
        <begin position="205"/>
        <end position="267"/>
    </location>
</feature>
<evidence type="ECO:0000259" key="3">
    <source>
        <dbReference type="Pfam" id="PF09130"/>
    </source>
</evidence>
<dbReference type="InterPro" id="IPR013328">
    <property type="entry name" value="6PGD_dom2"/>
</dbReference>
<dbReference type="Pfam" id="PF09130">
    <property type="entry name" value="DUF1932"/>
    <property type="match status" value="1"/>
</dbReference>
<dbReference type="InterPro" id="IPR051265">
    <property type="entry name" value="HIBADH-related_NP60_sf"/>
</dbReference>
<dbReference type="Proteomes" id="UP001383192">
    <property type="component" value="Unassembled WGS sequence"/>
</dbReference>